<feature type="region of interest" description="Disordered" evidence="4">
    <location>
        <begin position="514"/>
        <end position="545"/>
    </location>
</feature>
<dbReference type="PANTHER" id="PTHR45670">
    <property type="entry name" value="E3 UBIQUITIN-PROTEIN LIGASE TRIP12"/>
    <property type="match status" value="1"/>
</dbReference>
<name>A0A9W8DZ30_9FUNG</name>
<dbReference type="InterPro" id="IPR057948">
    <property type="entry name" value="TPR_TRIP12_N"/>
</dbReference>
<evidence type="ECO:0000313" key="6">
    <source>
        <dbReference type="EMBL" id="KAJ1953542.1"/>
    </source>
</evidence>
<dbReference type="InterPro" id="IPR011989">
    <property type="entry name" value="ARM-like"/>
</dbReference>
<dbReference type="InterPro" id="IPR000225">
    <property type="entry name" value="Armadillo"/>
</dbReference>
<keyword evidence="7" id="KW-1185">Reference proteome</keyword>
<dbReference type="Proteomes" id="UP001150925">
    <property type="component" value="Unassembled WGS sequence"/>
</dbReference>
<evidence type="ECO:0000313" key="7">
    <source>
        <dbReference type="Proteomes" id="UP001150925"/>
    </source>
</evidence>
<dbReference type="OrthoDB" id="423283at2759"/>
<keyword evidence="3 6" id="KW-0808">Transferase</keyword>
<comment type="catalytic activity">
    <reaction evidence="1">
        <text>S-ubiquitinyl-[E2 ubiquitin-conjugating enzyme]-L-cysteine + [acceptor protein]-L-lysine = [E2 ubiquitin-conjugating enzyme]-L-cysteine + N(6)-ubiquitinyl-[acceptor protein]-L-lysine.</text>
        <dbReference type="EC" id="2.3.2.26"/>
    </reaction>
</comment>
<dbReference type="SMART" id="SM00185">
    <property type="entry name" value="ARM"/>
    <property type="match status" value="3"/>
</dbReference>
<feature type="non-terminal residue" evidence="6">
    <location>
        <position position="704"/>
    </location>
</feature>
<organism evidence="6 7">
    <name type="scientific">Dispira parvispora</name>
    <dbReference type="NCBI Taxonomy" id="1520584"/>
    <lineage>
        <taxon>Eukaryota</taxon>
        <taxon>Fungi</taxon>
        <taxon>Fungi incertae sedis</taxon>
        <taxon>Zoopagomycota</taxon>
        <taxon>Kickxellomycotina</taxon>
        <taxon>Dimargaritomycetes</taxon>
        <taxon>Dimargaritales</taxon>
        <taxon>Dimargaritaceae</taxon>
        <taxon>Dispira</taxon>
    </lineage>
</organism>
<proteinExistence type="predicted"/>
<dbReference type="Gene3D" id="1.25.10.10">
    <property type="entry name" value="Leucine-rich Repeat Variant"/>
    <property type="match status" value="1"/>
</dbReference>
<dbReference type="InterPro" id="IPR045322">
    <property type="entry name" value="HECTD1/TRIP12-like"/>
</dbReference>
<dbReference type="GO" id="GO:0043161">
    <property type="term" value="P:proteasome-mediated ubiquitin-dependent protein catabolic process"/>
    <property type="evidence" value="ECO:0007669"/>
    <property type="project" value="TreeGrafter"/>
</dbReference>
<evidence type="ECO:0000256" key="3">
    <source>
        <dbReference type="ARBA" id="ARBA00022679"/>
    </source>
</evidence>
<dbReference type="EC" id="2.3.2.26" evidence="2"/>
<feature type="region of interest" description="Disordered" evidence="4">
    <location>
        <begin position="289"/>
        <end position="325"/>
    </location>
</feature>
<feature type="compositionally biased region" description="Low complexity" evidence="4">
    <location>
        <begin position="515"/>
        <end position="544"/>
    </location>
</feature>
<evidence type="ECO:0000256" key="2">
    <source>
        <dbReference type="ARBA" id="ARBA00012485"/>
    </source>
</evidence>
<evidence type="ECO:0000259" key="5">
    <source>
        <dbReference type="Pfam" id="PF25579"/>
    </source>
</evidence>
<dbReference type="GO" id="GO:0000209">
    <property type="term" value="P:protein polyubiquitination"/>
    <property type="evidence" value="ECO:0007669"/>
    <property type="project" value="TreeGrafter"/>
</dbReference>
<dbReference type="EMBL" id="JANBPY010002841">
    <property type="protein sequence ID" value="KAJ1953542.1"/>
    <property type="molecule type" value="Genomic_DNA"/>
</dbReference>
<reference evidence="6" key="1">
    <citation type="submission" date="2022-07" db="EMBL/GenBank/DDBJ databases">
        <title>Phylogenomic reconstructions and comparative analyses of Kickxellomycotina fungi.</title>
        <authorList>
            <person name="Reynolds N.K."/>
            <person name="Stajich J.E."/>
            <person name="Barry K."/>
            <person name="Grigoriev I.V."/>
            <person name="Crous P."/>
            <person name="Smith M.E."/>
        </authorList>
    </citation>
    <scope>NUCLEOTIDE SEQUENCE</scope>
    <source>
        <strain evidence="6">RSA 1196</strain>
    </source>
</reference>
<dbReference type="SUPFAM" id="SSF48371">
    <property type="entry name" value="ARM repeat"/>
    <property type="match status" value="1"/>
</dbReference>
<evidence type="ECO:0000256" key="1">
    <source>
        <dbReference type="ARBA" id="ARBA00000885"/>
    </source>
</evidence>
<dbReference type="AlphaFoldDB" id="A0A9W8DZ30"/>
<feature type="compositionally biased region" description="Low complexity" evidence="4">
    <location>
        <begin position="289"/>
        <end position="303"/>
    </location>
</feature>
<dbReference type="Pfam" id="PF25579">
    <property type="entry name" value="TPR_TRIP12_N"/>
    <property type="match status" value="1"/>
</dbReference>
<protein>
    <recommendedName>
        <fullName evidence="2">HECT-type E3 ubiquitin transferase</fullName>
        <ecNumber evidence="2">2.3.2.26</ecNumber>
    </recommendedName>
</protein>
<dbReference type="InterPro" id="IPR016024">
    <property type="entry name" value="ARM-type_fold"/>
</dbReference>
<accession>A0A9W8DZ30</accession>
<evidence type="ECO:0000256" key="4">
    <source>
        <dbReference type="SAM" id="MobiDB-lite"/>
    </source>
</evidence>
<dbReference type="GO" id="GO:0061630">
    <property type="term" value="F:ubiquitin protein ligase activity"/>
    <property type="evidence" value="ECO:0007669"/>
    <property type="project" value="UniProtKB-EC"/>
</dbReference>
<keyword evidence="6" id="KW-0012">Acyltransferase</keyword>
<sequence>MLATMYGGGAGGESALGGGGANPTIMLLACRCIFNLIEVTPAALPVLVSHGVVKALCAKLMDIEYIDLAEQALSTLEKVASEFPAAVVREGGLEAALNYLDFFPLHVQRTAVTIAAHCAHRLPADCLGHAKEAVPTLVRLLDYSDQRVVEQASSALFRIIRSLRNEPDKINELATDPQLLQRLLGFFDTSPDTSDSRGGNSSGSSVNNPDIFVQVTQTLTLLARNSAQQVRTLLEFGVVSAVCRVLKAKNPKEGTRTAAGAPEGEQLANLSTKELCNLLSLLAELLPPMPTSSGTTSSDTPSSEVTPVDTSGPISSQDTPTAIPVSTFSTQPVSERLTVYTDHPEYLDQLGRTILPIVLTLFQSTVNVDVRRRIMALVVKLLYLLDEAQVDKWVADLPLAAFLSQGLGQPKASVGILVATLQILSLLIEKGPARFLDRLHREGVIYELGKLRTTFQHAVELGVPAKSDAEGQTPKEEASPKIPLDVFGTFKQLERTLLPFMGSVDQTTILAALREPSPTTETTSEATNVPSRSQQESSQSTTPQGLRRVFFSSSMLASSTFPASTHPQMTSTLVELGKWISAKLAAVQDQFYEARRGHDNVENAMKEDGFEQLQLLARMLAHPEDDLPRSSSELRGTLERVASRFVSSAGITSFELMESGLPGVLGEMLTQEDSVWECDLNTRRDLFVRVFMNQSNGEAPLSDS</sequence>
<feature type="domain" description="E3 ubiquitin-protein ligase TRIP12-like TPR repeats" evidence="5">
    <location>
        <begin position="20"/>
        <end position="86"/>
    </location>
</feature>
<gene>
    <name evidence="6" type="primary">UFD4_3</name>
    <name evidence="6" type="ORF">IWQ62_005967</name>
</gene>
<comment type="caution">
    <text evidence="6">The sequence shown here is derived from an EMBL/GenBank/DDBJ whole genome shotgun (WGS) entry which is preliminary data.</text>
</comment>
<dbReference type="PANTHER" id="PTHR45670:SF1">
    <property type="entry name" value="E3 UBIQUITIN-PROTEIN LIGASE HECTD1"/>
    <property type="match status" value="1"/>
</dbReference>
<feature type="compositionally biased region" description="Polar residues" evidence="4">
    <location>
        <begin position="304"/>
        <end position="325"/>
    </location>
</feature>